<proteinExistence type="predicted"/>
<evidence type="ECO:0008006" key="4">
    <source>
        <dbReference type="Google" id="ProtNLM"/>
    </source>
</evidence>
<dbReference type="PANTHER" id="PTHR37540">
    <property type="entry name" value="TRANSCRIPTION FACTOR (ACR-2), PUTATIVE-RELATED-RELATED"/>
    <property type="match status" value="1"/>
</dbReference>
<dbReference type="AlphaFoldDB" id="A0A9P4U807"/>
<feature type="compositionally biased region" description="Polar residues" evidence="1">
    <location>
        <begin position="72"/>
        <end position="91"/>
    </location>
</feature>
<accession>A0A9P4U807</accession>
<dbReference type="OrthoDB" id="415825at2759"/>
<reference evidence="2" key="1">
    <citation type="journal article" date="2020" name="Stud. Mycol.">
        <title>101 Dothideomycetes genomes: a test case for predicting lifestyles and emergence of pathogens.</title>
        <authorList>
            <person name="Haridas S."/>
            <person name="Albert R."/>
            <person name="Binder M."/>
            <person name="Bloem J."/>
            <person name="Labutti K."/>
            <person name="Salamov A."/>
            <person name="Andreopoulos B."/>
            <person name="Baker S."/>
            <person name="Barry K."/>
            <person name="Bills G."/>
            <person name="Bluhm B."/>
            <person name="Cannon C."/>
            <person name="Castanera R."/>
            <person name="Culley D."/>
            <person name="Daum C."/>
            <person name="Ezra D."/>
            <person name="Gonzalez J."/>
            <person name="Henrissat B."/>
            <person name="Kuo A."/>
            <person name="Liang C."/>
            <person name="Lipzen A."/>
            <person name="Lutzoni F."/>
            <person name="Magnuson J."/>
            <person name="Mondo S."/>
            <person name="Nolan M."/>
            <person name="Ohm R."/>
            <person name="Pangilinan J."/>
            <person name="Park H.-J."/>
            <person name="Ramirez L."/>
            <person name="Alfaro M."/>
            <person name="Sun H."/>
            <person name="Tritt A."/>
            <person name="Yoshinaga Y."/>
            <person name="Zwiers L.-H."/>
            <person name="Turgeon B."/>
            <person name="Goodwin S."/>
            <person name="Spatafora J."/>
            <person name="Crous P."/>
            <person name="Grigoriev I."/>
        </authorList>
    </citation>
    <scope>NUCLEOTIDE SEQUENCE</scope>
    <source>
        <strain evidence="2">CBS 690.94</strain>
    </source>
</reference>
<organism evidence="2 3">
    <name type="scientific">Karstenula rhodostoma CBS 690.94</name>
    <dbReference type="NCBI Taxonomy" id="1392251"/>
    <lineage>
        <taxon>Eukaryota</taxon>
        <taxon>Fungi</taxon>
        <taxon>Dikarya</taxon>
        <taxon>Ascomycota</taxon>
        <taxon>Pezizomycotina</taxon>
        <taxon>Dothideomycetes</taxon>
        <taxon>Pleosporomycetidae</taxon>
        <taxon>Pleosporales</taxon>
        <taxon>Massarineae</taxon>
        <taxon>Didymosphaeriaceae</taxon>
        <taxon>Karstenula</taxon>
    </lineage>
</organism>
<gene>
    <name evidence="2" type="ORF">P171DRAFT_436202</name>
</gene>
<dbReference type="PANTHER" id="PTHR37540:SF5">
    <property type="entry name" value="TRANSCRIPTION FACTOR DOMAIN-CONTAINING PROTEIN"/>
    <property type="match status" value="1"/>
</dbReference>
<feature type="region of interest" description="Disordered" evidence="1">
    <location>
        <begin position="1"/>
        <end position="98"/>
    </location>
</feature>
<dbReference type="Proteomes" id="UP000799764">
    <property type="component" value="Unassembled WGS sequence"/>
</dbReference>
<dbReference type="InterPro" id="IPR021858">
    <property type="entry name" value="Fun_TF"/>
</dbReference>
<comment type="caution">
    <text evidence="2">The sequence shown here is derived from an EMBL/GenBank/DDBJ whole genome shotgun (WGS) entry which is preliminary data.</text>
</comment>
<sequence length="557" mass="61934">MSPDSGPKPIKKRAGRKRQPPLAPGPPLQFVVVSHPSHFKDESTMRHVRSHVMYKHRGEQRGGSPTAEGPRSRQSSAALTGTPSPMTTSSDGALEDTFNLPPAARRRSTVWDDAWYQYMSQSPSIDPLRNLAARIIAATTTKPAKSAPPTFEHKSEYPFPSAATFSGTESLDDLRELFLKNSNLFDADDLSAFRWMRMLCSNQMSFLSQVSVVCVYQDVADGFLDDTALTIYAKTKLMKTINDNLNTHTDDFTILSIVNLLVSEIGGQNEDVFDVHQEGLVRIVQQRGGIANLGVDYYIATFLIVVLLSFTILRGRPEPAMLQGYTPGPLNRSIGSHRPISPLYAPEGNISGLYGRCSVRTFEILQDMHELTRAFINHWSYPASEDAMADAHLEQIYTRLLYRPSTEENVSHDWIYESCRIAALIYCRSIVQGMPLSQSTNVIHAHNSGSGTGTSLISALHRAVDQTDRSGHWGDMCGVLLWVYLVGGAASWPSSQPLYRELPESQSSTAWTRKWFALHAVRTSLSINFDHADVIVESQRAMLQVQHTISLRRGGPR</sequence>
<evidence type="ECO:0000313" key="3">
    <source>
        <dbReference type="Proteomes" id="UP000799764"/>
    </source>
</evidence>
<protein>
    <recommendedName>
        <fullName evidence="4">Tachykinin family protein</fullName>
    </recommendedName>
</protein>
<dbReference type="EMBL" id="MU001509">
    <property type="protein sequence ID" value="KAF2439552.1"/>
    <property type="molecule type" value="Genomic_DNA"/>
</dbReference>
<evidence type="ECO:0000256" key="1">
    <source>
        <dbReference type="SAM" id="MobiDB-lite"/>
    </source>
</evidence>
<keyword evidence="3" id="KW-1185">Reference proteome</keyword>
<feature type="compositionally biased region" description="Basic residues" evidence="1">
    <location>
        <begin position="9"/>
        <end position="19"/>
    </location>
</feature>
<feature type="compositionally biased region" description="Basic residues" evidence="1">
    <location>
        <begin position="46"/>
        <end position="55"/>
    </location>
</feature>
<dbReference type="Pfam" id="PF11951">
    <property type="entry name" value="Fungal_trans_2"/>
    <property type="match status" value="1"/>
</dbReference>
<name>A0A9P4U807_9PLEO</name>
<evidence type="ECO:0000313" key="2">
    <source>
        <dbReference type="EMBL" id="KAF2439552.1"/>
    </source>
</evidence>